<keyword evidence="2" id="KW-0812">Transmembrane</keyword>
<accession>A0A0L7KZT4</accession>
<evidence type="ECO:0000313" key="5">
    <source>
        <dbReference type="Proteomes" id="UP000037510"/>
    </source>
</evidence>
<organism evidence="4 5">
    <name type="scientific">Operophtera brumata</name>
    <name type="common">Winter moth</name>
    <name type="synonym">Phalaena brumata</name>
    <dbReference type="NCBI Taxonomy" id="104452"/>
    <lineage>
        <taxon>Eukaryota</taxon>
        <taxon>Metazoa</taxon>
        <taxon>Ecdysozoa</taxon>
        <taxon>Arthropoda</taxon>
        <taxon>Hexapoda</taxon>
        <taxon>Insecta</taxon>
        <taxon>Pterygota</taxon>
        <taxon>Neoptera</taxon>
        <taxon>Endopterygota</taxon>
        <taxon>Lepidoptera</taxon>
        <taxon>Glossata</taxon>
        <taxon>Ditrysia</taxon>
        <taxon>Geometroidea</taxon>
        <taxon>Geometridae</taxon>
        <taxon>Larentiinae</taxon>
        <taxon>Operophtera</taxon>
    </lineage>
</organism>
<dbReference type="Gene3D" id="1.20.1050.10">
    <property type="match status" value="1"/>
</dbReference>
<evidence type="ECO:0000256" key="1">
    <source>
        <dbReference type="ARBA" id="ARBA00007409"/>
    </source>
</evidence>
<evidence type="ECO:0000256" key="2">
    <source>
        <dbReference type="SAM" id="Phobius"/>
    </source>
</evidence>
<evidence type="ECO:0000259" key="3">
    <source>
        <dbReference type="PROSITE" id="PS50405"/>
    </source>
</evidence>
<protein>
    <submittedName>
        <fullName evidence="4">Ganglioside-induced differentiation-associated-protein</fullName>
    </submittedName>
</protein>
<proteinExistence type="inferred from homology"/>
<dbReference type="PANTHER" id="PTHR44188:SF1">
    <property type="entry name" value="GDAP1, ISOFORM A"/>
    <property type="match status" value="1"/>
</dbReference>
<reference evidence="4 5" key="1">
    <citation type="journal article" date="2015" name="Genome Biol. Evol.">
        <title>The genome of winter moth (Operophtera brumata) provides a genomic perspective on sexual dimorphism and phenology.</title>
        <authorList>
            <person name="Derks M.F."/>
            <person name="Smit S."/>
            <person name="Salis L."/>
            <person name="Schijlen E."/>
            <person name="Bossers A."/>
            <person name="Mateman C."/>
            <person name="Pijl A.S."/>
            <person name="de Ridder D."/>
            <person name="Groenen M.A."/>
            <person name="Visser M.E."/>
            <person name="Megens H.J."/>
        </authorList>
    </citation>
    <scope>NUCLEOTIDE SEQUENCE [LARGE SCALE GENOMIC DNA]</scope>
    <source>
        <strain evidence="4">WM2013NL</strain>
        <tissue evidence="4">Head and thorax</tissue>
    </source>
</reference>
<name>A0A0L7KZT4_OPEBR</name>
<evidence type="ECO:0000313" key="4">
    <source>
        <dbReference type="EMBL" id="KOB68773.1"/>
    </source>
</evidence>
<dbReference type="Pfam" id="PF13410">
    <property type="entry name" value="GST_C_2"/>
    <property type="match status" value="1"/>
</dbReference>
<dbReference type="SUPFAM" id="SSF47616">
    <property type="entry name" value="GST C-terminal domain-like"/>
    <property type="match status" value="1"/>
</dbReference>
<comment type="similarity">
    <text evidence="1">Belongs to the GST superfamily.</text>
</comment>
<gene>
    <name evidence="4" type="ORF">OBRU01_16294</name>
</gene>
<dbReference type="GO" id="GO:0000266">
    <property type="term" value="P:mitochondrial fission"/>
    <property type="evidence" value="ECO:0007669"/>
    <property type="project" value="TreeGrafter"/>
</dbReference>
<feature type="transmembrane region" description="Helical" evidence="2">
    <location>
        <begin position="157"/>
        <end position="177"/>
    </location>
</feature>
<feature type="domain" description="GST C-terminal" evidence="3">
    <location>
        <begin position="1"/>
        <end position="159"/>
    </location>
</feature>
<comment type="caution">
    <text evidence="4">The sequence shown here is derived from an EMBL/GenBank/DDBJ whole genome shotgun (WGS) entry which is preliminary data.</text>
</comment>
<dbReference type="InterPro" id="IPR010987">
    <property type="entry name" value="Glutathione-S-Trfase_C-like"/>
</dbReference>
<dbReference type="Proteomes" id="UP000037510">
    <property type="component" value="Unassembled WGS sequence"/>
</dbReference>
<dbReference type="STRING" id="104452.A0A0L7KZT4"/>
<dbReference type="GO" id="GO:0006626">
    <property type="term" value="P:protein targeting to mitochondrion"/>
    <property type="evidence" value="ECO:0007669"/>
    <property type="project" value="TreeGrafter"/>
</dbReference>
<dbReference type="GO" id="GO:0005741">
    <property type="term" value="C:mitochondrial outer membrane"/>
    <property type="evidence" value="ECO:0007669"/>
    <property type="project" value="TreeGrafter"/>
</dbReference>
<dbReference type="InterPro" id="IPR036282">
    <property type="entry name" value="Glutathione-S-Trfase_C_sf"/>
</dbReference>
<keyword evidence="5" id="KW-1185">Reference proteome</keyword>
<dbReference type="EMBL" id="JTDY01003958">
    <property type="protein sequence ID" value="KOB68773.1"/>
    <property type="molecule type" value="Genomic_DNA"/>
</dbReference>
<keyword evidence="2" id="KW-0472">Membrane</keyword>
<dbReference type="GO" id="GO:0008053">
    <property type="term" value="P:mitochondrial fusion"/>
    <property type="evidence" value="ECO:0007669"/>
    <property type="project" value="TreeGrafter"/>
</dbReference>
<dbReference type="PANTHER" id="PTHR44188">
    <property type="entry name" value="GDAP1, ISOFORM A"/>
    <property type="match status" value="1"/>
</dbReference>
<sequence length="182" mass="20804">MNKAYPTNPSMTHLLGGDLGSSRNLRKLAEENPNARSVLLYKAEIQDRKHEILSNEDEYLKILNVVDQVLTQIEEQLKTQQEGGWLCCETFSIADINLAVLLQRLWELGFEDRYWSHGKRPLLEDYFNRVRQRDSFKLTIPNLQHHVKMIIMSQPPAYLGAAGAASLGAVLAVAYIFKKIIH</sequence>
<dbReference type="PROSITE" id="PS50405">
    <property type="entry name" value="GST_CTER"/>
    <property type="match status" value="1"/>
</dbReference>
<dbReference type="AlphaFoldDB" id="A0A0L7KZT4"/>
<keyword evidence="2" id="KW-1133">Transmembrane helix</keyword>